<dbReference type="GeneID" id="92044853"/>
<name>A0ABR1W852_9PEZI</name>
<sequence length="313" mass="35391">MVRLGLYQLGLQYSKDQTTKIITVHVGDKLPPSKMGVSFYMLAANRIVKQHLTVASVFLSRMCYRVPFQLRKVATANPDAQDMSHKGYLEALFCFTTSSRLLHAHTAKATSAVYTFLDTTIPNRKKATPALAQALGHFIRHTYGLPMVLDHILDEIGEGEKPPHQIAFVVLLRIILDTARINLFARILVHSLSVCSGWSDPELRLQWQGSDLVSIARGYKNFGLLRRHLIVLQATEMDVPVEYHFERQWVADWNLEWLFGTTVKALRGQPGLKDFKLQHVLDPSDEYFKAEELSLGSQDSVAKASDDVFWPAD</sequence>
<dbReference type="EMBL" id="JAQQWN010000006">
    <property type="protein sequence ID" value="KAK8079660.1"/>
    <property type="molecule type" value="Genomic_DNA"/>
</dbReference>
<proteinExistence type="predicted"/>
<organism evidence="1 2">
    <name type="scientific">Apiospora hydei</name>
    <dbReference type="NCBI Taxonomy" id="1337664"/>
    <lineage>
        <taxon>Eukaryota</taxon>
        <taxon>Fungi</taxon>
        <taxon>Dikarya</taxon>
        <taxon>Ascomycota</taxon>
        <taxon>Pezizomycotina</taxon>
        <taxon>Sordariomycetes</taxon>
        <taxon>Xylariomycetidae</taxon>
        <taxon>Amphisphaeriales</taxon>
        <taxon>Apiosporaceae</taxon>
        <taxon>Apiospora</taxon>
    </lineage>
</organism>
<evidence type="ECO:0000313" key="2">
    <source>
        <dbReference type="Proteomes" id="UP001433268"/>
    </source>
</evidence>
<reference evidence="1 2" key="1">
    <citation type="submission" date="2023-01" db="EMBL/GenBank/DDBJ databases">
        <title>Analysis of 21 Apiospora genomes using comparative genomics revels a genus with tremendous synthesis potential of carbohydrate active enzymes and secondary metabolites.</title>
        <authorList>
            <person name="Sorensen T."/>
        </authorList>
    </citation>
    <scope>NUCLEOTIDE SEQUENCE [LARGE SCALE GENOMIC DNA]</scope>
    <source>
        <strain evidence="1 2">CBS 114990</strain>
    </source>
</reference>
<protein>
    <submittedName>
        <fullName evidence="1">Uncharacterized protein</fullName>
    </submittedName>
</protein>
<dbReference type="Proteomes" id="UP001433268">
    <property type="component" value="Unassembled WGS sequence"/>
</dbReference>
<keyword evidence="2" id="KW-1185">Reference proteome</keyword>
<accession>A0ABR1W852</accession>
<comment type="caution">
    <text evidence="1">The sequence shown here is derived from an EMBL/GenBank/DDBJ whole genome shotgun (WGS) entry which is preliminary data.</text>
</comment>
<dbReference type="RefSeq" id="XP_066667135.1">
    <property type="nucleotide sequence ID" value="XM_066811793.1"/>
</dbReference>
<gene>
    <name evidence="1" type="ORF">PG997_007478</name>
</gene>
<evidence type="ECO:0000313" key="1">
    <source>
        <dbReference type="EMBL" id="KAK8079660.1"/>
    </source>
</evidence>